<evidence type="ECO:0000256" key="1">
    <source>
        <dbReference type="SAM" id="Phobius"/>
    </source>
</evidence>
<keyword evidence="1" id="KW-1133">Transmembrane helix</keyword>
<organism evidence="2 3">
    <name type="scientific">Ideonella lacteola</name>
    <dbReference type="NCBI Taxonomy" id="2984193"/>
    <lineage>
        <taxon>Bacteria</taxon>
        <taxon>Pseudomonadati</taxon>
        <taxon>Pseudomonadota</taxon>
        <taxon>Betaproteobacteria</taxon>
        <taxon>Burkholderiales</taxon>
        <taxon>Sphaerotilaceae</taxon>
        <taxon>Ideonella</taxon>
    </lineage>
</organism>
<comment type="caution">
    <text evidence="2">The sequence shown here is derived from an EMBL/GenBank/DDBJ whole genome shotgun (WGS) entry which is preliminary data.</text>
</comment>
<sequence length="96" mass="10563">MNGDLRLGRQGFWIGSLLVWAVFFGGLMHLQFSQTLALVWAGAAVIALLALMRARMLDRGRSPWSIALILVPLLGAVWLFWELACRGTPDAGVPRT</sequence>
<dbReference type="Proteomes" id="UP001371218">
    <property type="component" value="Unassembled WGS sequence"/>
</dbReference>
<keyword evidence="3" id="KW-1185">Reference proteome</keyword>
<proteinExistence type="predicted"/>
<dbReference type="RefSeq" id="WP_341425493.1">
    <property type="nucleotide sequence ID" value="NZ_JBBUTG010000004.1"/>
</dbReference>
<feature type="transmembrane region" description="Helical" evidence="1">
    <location>
        <begin position="12"/>
        <end position="30"/>
    </location>
</feature>
<reference evidence="2 3" key="1">
    <citation type="submission" date="2024-04" db="EMBL/GenBank/DDBJ databases">
        <title>Novel species of the genus Ideonella isolated from streams.</title>
        <authorList>
            <person name="Lu H."/>
        </authorList>
    </citation>
    <scope>NUCLEOTIDE SEQUENCE [LARGE SCALE GENOMIC DNA]</scope>
    <source>
        <strain evidence="2 3">DXS29W</strain>
    </source>
</reference>
<keyword evidence="1" id="KW-0472">Membrane</keyword>
<evidence type="ECO:0000313" key="2">
    <source>
        <dbReference type="EMBL" id="MEK8031131.1"/>
    </source>
</evidence>
<gene>
    <name evidence="2" type="ORF">AACH06_09925</name>
</gene>
<evidence type="ECO:0000313" key="3">
    <source>
        <dbReference type="Proteomes" id="UP001371218"/>
    </source>
</evidence>
<name>A0ABU9BMR0_9BURK</name>
<accession>A0ABU9BMR0</accession>
<keyword evidence="1" id="KW-0812">Transmembrane</keyword>
<feature type="transmembrane region" description="Helical" evidence="1">
    <location>
        <begin position="64"/>
        <end position="81"/>
    </location>
</feature>
<dbReference type="EMBL" id="JBBUTG010000004">
    <property type="protein sequence ID" value="MEK8031131.1"/>
    <property type="molecule type" value="Genomic_DNA"/>
</dbReference>
<protein>
    <submittedName>
        <fullName evidence="2">DUF805 domain-containing protein</fullName>
    </submittedName>
</protein>
<feature type="transmembrane region" description="Helical" evidence="1">
    <location>
        <begin position="36"/>
        <end position="52"/>
    </location>
</feature>